<dbReference type="GeneID" id="68359960"/>
<feature type="region of interest" description="Disordered" evidence="1">
    <location>
        <begin position="116"/>
        <end position="146"/>
    </location>
</feature>
<sequence length="146" mass="15260">MPRAASPSAASRHRLLLPPLLAGLDFCRLAAPTSSAASRPDFFSPFLARLALPRLLPPLLAGLAFCRLAALPPSAVSRLRTLPPCGPFCRPAATTSSGLVGRGALRSYKSLELKASPGVPGAAHQSTTPPPPACYEEQARGLRRLS</sequence>
<name>A0A9P8MRZ2_9HYPO</name>
<gene>
    <name evidence="2" type="ORF">HRG_10832</name>
</gene>
<evidence type="ECO:0000313" key="2">
    <source>
        <dbReference type="EMBL" id="KAH0958137.1"/>
    </source>
</evidence>
<dbReference type="Proteomes" id="UP000824596">
    <property type="component" value="Unassembled WGS sequence"/>
</dbReference>
<organism evidence="2 3">
    <name type="scientific">Hirsutella rhossiliensis</name>
    <dbReference type="NCBI Taxonomy" id="111463"/>
    <lineage>
        <taxon>Eukaryota</taxon>
        <taxon>Fungi</taxon>
        <taxon>Dikarya</taxon>
        <taxon>Ascomycota</taxon>
        <taxon>Pezizomycotina</taxon>
        <taxon>Sordariomycetes</taxon>
        <taxon>Hypocreomycetidae</taxon>
        <taxon>Hypocreales</taxon>
        <taxon>Ophiocordycipitaceae</taxon>
        <taxon>Hirsutella</taxon>
    </lineage>
</organism>
<protein>
    <submittedName>
        <fullName evidence="2">Uncharacterized protein</fullName>
    </submittedName>
</protein>
<reference evidence="2" key="1">
    <citation type="submission" date="2021-09" db="EMBL/GenBank/DDBJ databases">
        <title>A high-quality genome of the endoparasitic fungus Hirsutella rhossiliensis with a comparison of Hirsutella genomes reveals transposable elements contributing to genome size variation.</title>
        <authorList>
            <person name="Lin R."/>
            <person name="Jiao Y."/>
            <person name="Sun X."/>
            <person name="Ling J."/>
            <person name="Xie B."/>
            <person name="Cheng X."/>
        </authorList>
    </citation>
    <scope>NUCLEOTIDE SEQUENCE</scope>
    <source>
        <strain evidence="2">HR02</strain>
    </source>
</reference>
<evidence type="ECO:0000256" key="1">
    <source>
        <dbReference type="SAM" id="MobiDB-lite"/>
    </source>
</evidence>
<dbReference type="RefSeq" id="XP_044715651.1">
    <property type="nucleotide sequence ID" value="XM_044869302.1"/>
</dbReference>
<accession>A0A9P8MRZ2</accession>
<evidence type="ECO:0000313" key="3">
    <source>
        <dbReference type="Proteomes" id="UP000824596"/>
    </source>
</evidence>
<dbReference type="AlphaFoldDB" id="A0A9P8MRZ2"/>
<keyword evidence="3" id="KW-1185">Reference proteome</keyword>
<comment type="caution">
    <text evidence="2">The sequence shown here is derived from an EMBL/GenBank/DDBJ whole genome shotgun (WGS) entry which is preliminary data.</text>
</comment>
<proteinExistence type="predicted"/>
<dbReference type="EMBL" id="JAIZPD010000017">
    <property type="protein sequence ID" value="KAH0958137.1"/>
    <property type="molecule type" value="Genomic_DNA"/>
</dbReference>